<evidence type="ECO:0000313" key="3">
    <source>
        <dbReference type="Proteomes" id="UP000245412"/>
    </source>
</evidence>
<reference evidence="2 3" key="1">
    <citation type="submission" date="2018-05" db="EMBL/GenBank/DDBJ databases">
        <authorList>
            <person name="Goeker M."/>
            <person name="Huntemann M."/>
            <person name="Clum A."/>
            <person name="Pillay M."/>
            <person name="Palaniappan K."/>
            <person name="Varghese N."/>
            <person name="Mikhailova N."/>
            <person name="Stamatis D."/>
            <person name="Reddy T."/>
            <person name="Daum C."/>
            <person name="Shapiro N."/>
            <person name="Ivanova N."/>
            <person name="Kyrpides N."/>
            <person name="Woyke T."/>
        </authorList>
    </citation>
    <scope>NUCLEOTIDE SEQUENCE [LARGE SCALE GENOMIC DNA]</scope>
    <source>
        <strain evidence="2 3">DSM 26524</strain>
    </source>
</reference>
<organism evidence="2 3">
    <name type="scientific">Murimonas intestini</name>
    <dbReference type="NCBI Taxonomy" id="1337051"/>
    <lineage>
        <taxon>Bacteria</taxon>
        <taxon>Bacillati</taxon>
        <taxon>Bacillota</taxon>
        <taxon>Clostridia</taxon>
        <taxon>Lachnospirales</taxon>
        <taxon>Lachnospiraceae</taxon>
        <taxon>Murimonas</taxon>
    </lineage>
</organism>
<dbReference type="RefSeq" id="WP_109747423.1">
    <property type="nucleotide sequence ID" value="NZ_JANKBI010000009.1"/>
</dbReference>
<sequence length="115" mass="13258">MVVKVIGKADKFELVFEKTGENRWEATVPPDTWGEYVLELYAHDDADNISYITKMLYMVSKHTMQAILIPFGYAASLSMDKYTEYYAYLKSGEFTAILQSDSYQSYMAEHALMTH</sequence>
<dbReference type="AlphaFoldDB" id="A0AB73T289"/>
<protein>
    <submittedName>
        <fullName evidence="2">Ig-like domain-containing protein</fullName>
    </submittedName>
</protein>
<dbReference type="Pfam" id="PF13754">
    <property type="entry name" value="Big_3_4"/>
    <property type="match status" value="1"/>
</dbReference>
<dbReference type="InterPro" id="IPR022038">
    <property type="entry name" value="Ig-like_bact"/>
</dbReference>
<evidence type="ECO:0000259" key="1">
    <source>
        <dbReference type="Pfam" id="PF13754"/>
    </source>
</evidence>
<comment type="caution">
    <text evidence="2">The sequence shown here is derived from an EMBL/GenBank/DDBJ whole genome shotgun (WGS) entry which is preliminary data.</text>
</comment>
<evidence type="ECO:0000313" key="2">
    <source>
        <dbReference type="EMBL" id="PWJ74085.1"/>
    </source>
</evidence>
<feature type="domain" description="Ig-like" evidence="1">
    <location>
        <begin position="1"/>
        <end position="79"/>
    </location>
</feature>
<proteinExistence type="predicted"/>
<dbReference type="Proteomes" id="UP000245412">
    <property type="component" value="Unassembled WGS sequence"/>
</dbReference>
<accession>A0AB73T289</accession>
<name>A0AB73T289_9FIRM</name>
<gene>
    <name evidence="2" type="ORF">C7383_110125</name>
</gene>
<keyword evidence="3" id="KW-1185">Reference proteome</keyword>
<dbReference type="EMBL" id="QGGY01000010">
    <property type="protein sequence ID" value="PWJ74085.1"/>
    <property type="molecule type" value="Genomic_DNA"/>
</dbReference>